<feature type="compositionally biased region" description="Basic residues" evidence="1">
    <location>
        <begin position="100"/>
        <end position="109"/>
    </location>
</feature>
<gene>
    <name evidence="2" type="ORF">PCAL00307_LOCUS8233</name>
</gene>
<reference evidence="2" key="1">
    <citation type="submission" date="2021-01" db="EMBL/GenBank/DDBJ databases">
        <authorList>
            <person name="Corre E."/>
            <person name="Pelletier E."/>
            <person name="Niang G."/>
            <person name="Scheremetjew M."/>
            <person name="Finn R."/>
            <person name="Kale V."/>
            <person name="Holt S."/>
            <person name="Cochrane G."/>
            <person name="Meng A."/>
            <person name="Brown T."/>
            <person name="Cohen L."/>
        </authorList>
    </citation>
    <scope>NUCLEOTIDE SEQUENCE</scope>
    <source>
        <strain evidence="2">CCMP1756</strain>
    </source>
</reference>
<protein>
    <submittedName>
        <fullName evidence="2">Uncharacterized protein</fullName>
    </submittedName>
</protein>
<organism evidence="2">
    <name type="scientific">Pelagomonas calceolata</name>
    <dbReference type="NCBI Taxonomy" id="35677"/>
    <lineage>
        <taxon>Eukaryota</taxon>
        <taxon>Sar</taxon>
        <taxon>Stramenopiles</taxon>
        <taxon>Ochrophyta</taxon>
        <taxon>Pelagophyceae</taxon>
        <taxon>Pelagomonadales</taxon>
        <taxon>Pelagomonadaceae</taxon>
        <taxon>Pelagomonas</taxon>
    </lineage>
</organism>
<name>A0A7S3ZST6_9STRA</name>
<accession>A0A7S3ZST6</accession>
<proteinExistence type="predicted"/>
<dbReference type="EMBL" id="HBIW01009649">
    <property type="protein sequence ID" value="CAE0692797.1"/>
    <property type="molecule type" value="Transcribed_RNA"/>
</dbReference>
<evidence type="ECO:0000313" key="2">
    <source>
        <dbReference type="EMBL" id="CAE0692797.1"/>
    </source>
</evidence>
<feature type="compositionally biased region" description="Basic and acidic residues" evidence="1">
    <location>
        <begin position="110"/>
        <end position="128"/>
    </location>
</feature>
<dbReference type="AlphaFoldDB" id="A0A7S3ZST6"/>
<sequence>MGRNRKCDTGHDVSWRWAWKPVGKKRPMKLKSGDGLCDALRGVRVINIGDSLTHQLVETWRARRIASSWPVPDGYAYKKSEEGHLSKEIDLANEFARQTRGGRRRRRLGPHKEAREAAEREARQRSDADEQCANGATFQFIEPQRPWSLVPWAFQEHDPSVAKCGVAFRNQTRDFATHKASELSVWRAVFGKGAIEKDKKKREKRKQRHKAERTRMAVVYNCFAHLESIALEVMNCYAEEAPDRFPTRAAAHKLALADVVAWWRFELAAMARALRTSADRARDELGIELRSFYRTSPPAADRWVHRARYEVKRGDKAKQALAPALKFKAVDEKAFDKLARNVERLAAGSVATTEWARAEGGGAAAPLAVVAELASPPAGEDEYGHEVVDVANGAAAAAFLAAGHGVIDVAAMLGLRVDAHPGSTAGGTDGLHFCMPGPLDYALDLVLARVGSAFDSVVPEIDAPH</sequence>
<evidence type="ECO:0000256" key="1">
    <source>
        <dbReference type="SAM" id="MobiDB-lite"/>
    </source>
</evidence>
<feature type="region of interest" description="Disordered" evidence="1">
    <location>
        <begin position="98"/>
        <end position="129"/>
    </location>
</feature>